<dbReference type="Proteomes" id="UP000287224">
    <property type="component" value="Unassembled WGS sequence"/>
</dbReference>
<keyword evidence="4" id="KW-1185">Reference proteome</keyword>
<sequence length="342" mass="38421">MSLMPLKLLLVGDVMLGRLVNDALKEKPPTYPWGDTLPLFQAADARLCNLECAISDRGRPWSATLKVFHFRTDTKNAAVLHAAHIDAVSLANNHILDFEYEGLFDTINSLKQAGIHAVGAGTTLREASEPAIWEVQGRKLGFIACTDNEPVWAASLERPGTWYVPTQIQDERARYLFEVVRRTKTNVTCLIVSLHWGPNWGDVPPSEHQLFAHTLIDAGADVVFGHSSHVVRGIEVYKKRPIIYGAGNFIDDYAVDEIERNDQSAIFLLDLHETTIERLCLYPTIIDYFQARRATTDECRVIITRMQRLCTQLETVTNWNEQEAYLEVAISSTPDATTPFAP</sequence>
<evidence type="ECO:0000313" key="4">
    <source>
        <dbReference type="Proteomes" id="UP000287224"/>
    </source>
</evidence>
<reference evidence="4" key="1">
    <citation type="submission" date="2018-12" db="EMBL/GenBank/DDBJ databases">
        <title>Tengunoibacter tsumagoiensis gen. nov., sp. nov., Dictyobacter kobayashii sp. nov., D. alpinus sp. nov., and D. joshuensis sp. nov. and description of Dictyobacteraceae fam. nov. within the order Ktedonobacterales isolated from Tengu-no-mugimeshi.</title>
        <authorList>
            <person name="Wang C.M."/>
            <person name="Zheng Y."/>
            <person name="Sakai Y."/>
            <person name="Toyoda A."/>
            <person name="Minakuchi Y."/>
            <person name="Abe K."/>
            <person name="Yokota A."/>
            <person name="Yabe S."/>
        </authorList>
    </citation>
    <scope>NUCLEOTIDE SEQUENCE [LARGE SCALE GENOMIC DNA]</scope>
    <source>
        <strain evidence="4">S-27</strain>
    </source>
</reference>
<dbReference type="CDD" id="cd07381">
    <property type="entry name" value="MPP_CapA"/>
    <property type="match status" value="1"/>
</dbReference>
<protein>
    <recommendedName>
        <fullName evidence="2">Capsule synthesis protein CapA domain-containing protein</fullName>
    </recommendedName>
</protein>
<dbReference type="Pfam" id="PF09587">
    <property type="entry name" value="PGA_cap"/>
    <property type="match status" value="1"/>
</dbReference>
<dbReference type="PANTHER" id="PTHR33393:SF11">
    <property type="entry name" value="POLYGLUTAMINE SYNTHESIS ACCESSORY PROTEIN RV0574C-RELATED"/>
    <property type="match status" value="1"/>
</dbReference>
<comment type="caution">
    <text evidence="3">The sequence shown here is derived from an EMBL/GenBank/DDBJ whole genome shotgun (WGS) entry which is preliminary data.</text>
</comment>
<gene>
    <name evidence="3" type="ORF">KDAU_33390</name>
</gene>
<dbReference type="SUPFAM" id="SSF56300">
    <property type="entry name" value="Metallo-dependent phosphatases"/>
    <property type="match status" value="1"/>
</dbReference>
<evidence type="ECO:0000259" key="2">
    <source>
        <dbReference type="SMART" id="SM00854"/>
    </source>
</evidence>
<proteinExistence type="inferred from homology"/>
<dbReference type="SMART" id="SM00854">
    <property type="entry name" value="PGA_cap"/>
    <property type="match status" value="1"/>
</dbReference>
<comment type="similarity">
    <text evidence="1">Belongs to the CapA family.</text>
</comment>
<dbReference type="Gene3D" id="3.60.21.10">
    <property type="match status" value="1"/>
</dbReference>
<feature type="domain" description="Capsule synthesis protein CapA" evidence="2">
    <location>
        <begin position="7"/>
        <end position="253"/>
    </location>
</feature>
<dbReference type="InterPro" id="IPR019079">
    <property type="entry name" value="Capsule_synth_CapA"/>
</dbReference>
<dbReference type="InterPro" id="IPR029052">
    <property type="entry name" value="Metallo-depent_PP-like"/>
</dbReference>
<name>A0A401ZGJ5_9CHLR</name>
<dbReference type="PANTHER" id="PTHR33393">
    <property type="entry name" value="POLYGLUTAMINE SYNTHESIS ACCESSORY PROTEIN RV0574C-RELATED"/>
    <property type="match status" value="1"/>
</dbReference>
<dbReference type="InterPro" id="IPR052169">
    <property type="entry name" value="CW_Biosynth-Accessory"/>
</dbReference>
<dbReference type="AlphaFoldDB" id="A0A401ZGJ5"/>
<evidence type="ECO:0000256" key="1">
    <source>
        <dbReference type="ARBA" id="ARBA00005662"/>
    </source>
</evidence>
<evidence type="ECO:0000313" key="3">
    <source>
        <dbReference type="EMBL" id="GCE06010.1"/>
    </source>
</evidence>
<dbReference type="EMBL" id="BIFQ01000001">
    <property type="protein sequence ID" value="GCE06010.1"/>
    <property type="molecule type" value="Genomic_DNA"/>
</dbReference>
<organism evidence="3 4">
    <name type="scientific">Dictyobacter aurantiacus</name>
    <dbReference type="NCBI Taxonomy" id="1936993"/>
    <lineage>
        <taxon>Bacteria</taxon>
        <taxon>Bacillati</taxon>
        <taxon>Chloroflexota</taxon>
        <taxon>Ktedonobacteria</taxon>
        <taxon>Ktedonobacterales</taxon>
        <taxon>Dictyobacteraceae</taxon>
        <taxon>Dictyobacter</taxon>
    </lineage>
</organism>
<accession>A0A401ZGJ5</accession>